<feature type="region of interest" description="Disordered" evidence="1">
    <location>
        <begin position="910"/>
        <end position="991"/>
    </location>
</feature>
<dbReference type="Proteomes" id="UP001281003">
    <property type="component" value="Unassembled WGS sequence"/>
</dbReference>
<feature type="compositionally biased region" description="Basic residues" evidence="1">
    <location>
        <begin position="117"/>
        <end position="128"/>
    </location>
</feature>
<feature type="compositionally biased region" description="Basic and acidic residues" evidence="1">
    <location>
        <begin position="1121"/>
        <end position="1131"/>
    </location>
</feature>
<feature type="region of interest" description="Disordered" evidence="1">
    <location>
        <begin position="474"/>
        <end position="551"/>
    </location>
</feature>
<evidence type="ECO:0000313" key="2">
    <source>
        <dbReference type="EMBL" id="KAK3396510.1"/>
    </source>
</evidence>
<feature type="compositionally biased region" description="Basic and acidic residues" evidence="1">
    <location>
        <begin position="978"/>
        <end position="989"/>
    </location>
</feature>
<feature type="compositionally biased region" description="Basic residues" evidence="1">
    <location>
        <begin position="57"/>
        <end position="69"/>
    </location>
</feature>
<feature type="compositionally biased region" description="Polar residues" evidence="1">
    <location>
        <begin position="699"/>
        <end position="708"/>
    </location>
</feature>
<dbReference type="AlphaFoldDB" id="A0AAE0PBF3"/>
<evidence type="ECO:0000256" key="1">
    <source>
        <dbReference type="SAM" id="MobiDB-lite"/>
    </source>
</evidence>
<reference evidence="2" key="1">
    <citation type="journal article" date="2023" name="Mol. Phylogenet. Evol.">
        <title>Genome-scale phylogeny and comparative genomics of the fungal order Sordariales.</title>
        <authorList>
            <person name="Hensen N."/>
            <person name="Bonometti L."/>
            <person name="Westerberg I."/>
            <person name="Brannstrom I.O."/>
            <person name="Guillou S."/>
            <person name="Cros-Aarteil S."/>
            <person name="Calhoun S."/>
            <person name="Haridas S."/>
            <person name="Kuo A."/>
            <person name="Mondo S."/>
            <person name="Pangilinan J."/>
            <person name="Riley R."/>
            <person name="LaButti K."/>
            <person name="Andreopoulos B."/>
            <person name="Lipzen A."/>
            <person name="Chen C."/>
            <person name="Yan M."/>
            <person name="Daum C."/>
            <person name="Ng V."/>
            <person name="Clum A."/>
            <person name="Steindorff A."/>
            <person name="Ohm R.A."/>
            <person name="Martin F."/>
            <person name="Silar P."/>
            <person name="Natvig D.O."/>
            <person name="Lalanne C."/>
            <person name="Gautier V."/>
            <person name="Ament-Velasquez S.L."/>
            <person name="Kruys A."/>
            <person name="Hutchinson M.I."/>
            <person name="Powell A.J."/>
            <person name="Barry K."/>
            <person name="Miller A.N."/>
            <person name="Grigoriev I.V."/>
            <person name="Debuchy R."/>
            <person name="Gladieux P."/>
            <person name="Hiltunen Thoren M."/>
            <person name="Johannesson H."/>
        </authorList>
    </citation>
    <scope>NUCLEOTIDE SEQUENCE</scope>
    <source>
        <strain evidence="2">FGSC 1904</strain>
    </source>
</reference>
<feature type="compositionally biased region" description="Low complexity" evidence="1">
    <location>
        <begin position="365"/>
        <end position="383"/>
    </location>
</feature>
<feature type="compositionally biased region" description="Basic residues" evidence="1">
    <location>
        <begin position="915"/>
        <end position="924"/>
    </location>
</feature>
<organism evidence="2 3">
    <name type="scientific">Sordaria brevicollis</name>
    <dbReference type="NCBI Taxonomy" id="83679"/>
    <lineage>
        <taxon>Eukaryota</taxon>
        <taxon>Fungi</taxon>
        <taxon>Dikarya</taxon>
        <taxon>Ascomycota</taxon>
        <taxon>Pezizomycotina</taxon>
        <taxon>Sordariomycetes</taxon>
        <taxon>Sordariomycetidae</taxon>
        <taxon>Sordariales</taxon>
        <taxon>Sordariaceae</taxon>
        <taxon>Sordaria</taxon>
    </lineage>
</organism>
<feature type="region of interest" description="Disordered" evidence="1">
    <location>
        <begin position="750"/>
        <end position="845"/>
    </location>
</feature>
<protein>
    <submittedName>
        <fullName evidence="2">Uncharacterized protein</fullName>
    </submittedName>
</protein>
<feature type="region of interest" description="Disordered" evidence="1">
    <location>
        <begin position="1062"/>
        <end position="1138"/>
    </location>
</feature>
<comment type="caution">
    <text evidence="2">The sequence shown here is derived from an EMBL/GenBank/DDBJ whole genome shotgun (WGS) entry which is preliminary data.</text>
</comment>
<feature type="compositionally biased region" description="Polar residues" evidence="1">
    <location>
        <begin position="930"/>
        <end position="957"/>
    </location>
</feature>
<feature type="region of interest" description="Disordered" evidence="1">
    <location>
        <begin position="27"/>
        <end position="221"/>
    </location>
</feature>
<feature type="compositionally biased region" description="Acidic residues" evidence="1">
    <location>
        <begin position="183"/>
        <end position="192"/>
    </location>
</feature>
<feature type="compositionally biased region" description="Polar residues" evidence="1">
    <location>
        <begin position="810"/>
        <end position="821"/>
    </location>
</feature>
<feature type="region of interest" description="Disordered" evidence="1">
    <location>
        <begin position="365"/>
        <end position="457"/>
    </location>
</feature>
<gene>
    <name evidence="2" type="ORF">B0T20DRAFT_358556</name>
</gene>
<accession>A0AAE0PBF3</accession>
<feature type="compositionally biased region" description="Basic and acidic residues" evidence="1">
    <location>
        <begin position="393"/>
        <end position="412"/>
    </location>
</feature>
<feature type="compositionally biased region" description="Polar residues" evidence="1">
    <location>
        <begin position="510"/>
        <end position="521"/>
    </location>
</feature>
<name>A0AAE0PBF3_SORBR</name>
<dbReference type="EMBL" id="JAUTDP010000009">
    <property type="protein sequence ID" value="KAK3396510.1"/>
    <property type="molecule type" value="Genomic_DNA"/>
</dbReference>
<feature type="compositionally biased region" description="Polar residues" evidence="1">
    <location>
        <begin position="434"/>
        <end position="454"/>
    </location>
</feature>
<evidence type="ECO:0000313" key="3">
    <source>
        <dbReference type="Proteomes" id="UP001281003"/>
    </source>
</evidence>
<proteinExistence type="predicted"/>
<sequence>MPRKKRASVIGTLLSVKGVSKLLRNFTAPVQSGPDSAAEHSSTSRHSRRTSDPSGSTRRHRRSGTRPKSYHPGAWPKSPELRAPKDTSQDDESEPVRESDSRYDLFQDSRNDFSHPSIRRRSSRHNQRGTRSVASSSRGTSKLKSPCIDRGSRRKTMGEDTDLNSSGSEKSIPYEMKSRSYSDNDDSFDDDPSSAHATEISHIKRGSHKANADISDDDDYRTKRGYGDASYARQFTKRVPRRQVRFVKSNAHLRGLFLDTKLSLTPSKYEKFEAHYQKTLAQKQHHGSTNSEQPMIPSPKVSQFDAPRSLTAPSLPASPVSTRSRALSTTSVLKTKTVPEFSLPTESSYISYTNVPSTAAATISSARASTASSPTISRAPSRATSRAPPSRTASKDSSRTTFREPSRSDARTSSRATFVISKPQQKDSDPFIATSATSSAKPTLSSQKTASNISYPVPSPRLEFEQLYKQPGNNVHEQRDKQHDEHVNEEAGKQVDENPNAQFDKRANHSVVNQTKYQGSKQPGYETKDSVSSSKETAHRDHITNPDVTINCDSDADSNPCPLDGLLPEVYDCKHGTRHCYACSRPRDMRYVEFRTKYCRGEQPLRSLCRSCRRHLNRNIELDPKPINSNKRMLKDINKFHWCAQCGTVRSQKFHEYYPSGTEVPPRHQLCHPCCNFAKLPSKTNSSTYQSYMVDDDTSNNTKQSAGGNDNGHAETLLDQRKDLRSVDDCPQNRPTMTEPLPSFILAEETSSTKHSAPVVSPTLSQQHHPSEYQTKAKASASQTAAATSSQSQDQRWVADSSPEGHDSPNGFNNLDSQTWQIPADDSPPPQRKRPTTRRSHYQDNEAPLYEDIHVNYHEFHGQEDVWKHQPKHHRDYDDVNVPEILLTAPTEEIYITQPTVVFDEQYSGAPLHEKPHRRSRKAGPVRDSSGYQREPSMQSQSSNRTVRQSDYDFSSGRNKENFPAYPPQHTTSSHFHWPTEKEKVDENQPKGLSDMFFETEEGKYADAYFASMRSWSSEPKAQSRPRADSTDNYNTWPSGSYDATEPEVYEYLGKRRSERPSVIPEVSPNGHARKASDTFSVETIGVWQGATEGAPRAEVTEPESPYQGHQVSTVACRVQPSREKGGKKDSCSATTTV</sequence>
<feature type="compositionally biased region" description="Polar residues" evidence="1">
    <location>
        <begin position="319"/>
        <end position="330"/>
    </location>
</feature>
<feature type="compositionally biased region" description="Basic residues" evidence="1">
    <location>
        <begin position="831"/>
        <end position="840"/>
    </location>
</feature>
<feature type="compositionally biased region" description="Polar residues" evidence="1">
    <location>
        <begin position="280"/>
        <end position="293"/>
    </location>
</feature>
<feature type="compositionally biased region" description="Polar residues" evidence="1">
    <location>
        <begin position="129"/>
        <end position="143"/>
    </location>
</feature>
<feature type="compositionally biased region" description="Basic and acidic residues" evidence="1">
    <location>
        <begin position="476"/>
        <end position="496"/>
    </location>
</feature>
<feature type="compositionally biased region" description="Low complexity" evidence="1">
    <location>
        <begin position="774"/>
        <end position="793"/>
    </location>
</feature>
<feature type="region of interest" description="Disordered" evidence="1">
    <location>
        <begin position="1017"/>
        <end position="1040"/>
    </location>
</feature>
<feature type="region of interest" description="Disordered" evidence="1">
    <location>
        <begin position="688"/>
        <end position="714"/>
    </location>
</feature>
<keyword evidence="3" id="KW-1185">Reference proteome</keyword>
<feature type="compositionally biased region" description="Basic and acidic residues" evidence="1">
    <location>
        <begin position="79"/>
        <end position="113"/>
    </location>
</feature>
<reference evidence="2" key="2">
    <citation type="submission" date="2023-07" db="EMBL/GenBank/DDBJ databases">
        <authorList>
            <consortium name="Lawrence Berkeley National Laboratory"/>
            <person name="Haridas S."/>
            <person name="Hensen N."/>
            <person name="Bonometti L."/>
            <person name="Westerberg I."/>
            <person name="Brannstrom I.O."/>
            <person name="Guillou S."/>
            <person name="Cros-Aarteil S."/>
            <person name="Calhoun S."/>
            <person name="Kuo A."/>
            <person name="Mondo S."/>
            <person name="Pangilinan J."/>
            <person name="Riley R."/>
            <person name="LaButti K."/>
            <person name="Andreopoulos B."/>
            <person name="Lipzen A."/>
            <person name="Chen C."/>
            <person name="Yanf M."/>
            <person name="Daum C."/>
            <person name="Ng V."/>
            <person name="Clum A."/>
            <person name="Steindorff A."/>
            <person name="Ohm R."/>
            <person name="Martin F."/>
            <person name="Silar P."/>
            <person name="Natvig D."/>
            <person name="Lalanne C."/>
            <person name="Gautier V."/>
            <person name="Ament-velasquez S.L."/>
            <person name="Kruys A."/>
            <person name="Hutchinson M.I."/>
            <person name="Powell A.J."/>
            <person name="Barry K."/>
            <person name="Miller A.N."/>
            <person name="Grigoriev I.V."/>
            <person name="Debuchy R."/>
            <person name="Gladieux P."/>
            <person name="Thoren M.H."/>
            <person name="Johannesson H."/>
        </authorList>
    </citation>
    <scope>NUCLEOTIDE SEQUENCE</scope>
    <source>
        <strain evidence="2">FGSC 1904</strain>
    </source>
</reference>
<feature type="region of interest" description="Disordered" evidence="1">
    <location>
        <begin position="280"/>
        <end position="330"/>
    </location>
</feature>